<evidence type="ECO:0000256" key="6">
    <source>
        <dbReference type="ARBA" id="ARBA00023004"/>
    </source>
</evidence>
<proteinExistence type="predicted"/>
<comment type="subcellular location">
    <subcellularLocation>
        <location evidence="1">Membrane</location>
        <topology evidence="1">Multi-pass membrane protein</topology>
    </subcellularLocation>
</comment>
<sequence length="346" mass="39547">MSVGYVPVQWNRFKKLYDKIIFAFVILYVVGFTGFSLVFNPNITVETLMIRASGTLAFLMLTIILSIGPLTRINRKFLPLLYNRRHLGVSMFTIGLIHGALVLYQFHALGNVNPLFSLFFSNLQYNSFANFPFQVLGFIALMIFYVMFSTSHDFWLKNLSPKTWKLLHMLVYVSYFLIIGHVVLGAFQQEKSLWIYLPVSLSVVMIALLHVWSAILDKKIDNEKLKGNEEFLYACRIGDIDDNRAKIVFAGEERVAIFKYEGKLAAVSNVCKHQNGPIGEGKVVKGCITCPWHGYQYQPNDGCSPPPFDEKISTYQIKLVEDAIYIHPRANEEGMEQKPIEYEKGE</sequence>
<dbReference type="PANTHER" id="PTHR21496:SF23">
    <property type="entry name" value="3-PHENYLPROPIONATE_CINNAMIC ACID DIOXYGENASE FERREDOXIN SUBUNIT"/>
    <property type="match status" value="1"/>
</dbReference>
<dbReference type="CDD" id="cd03467">
    <property type="entry name" value="Rieske"/>
    <property type="match status" value="1"/>
</dbReference>
<evidence type="ECO:0000313" key="12">
    <source>
        <dbReference type="Proteomes" id="UP001185092"/>
    </source>
</evidence>
<evidence type="ECO:0000256" key="2">
    <source>
        <dbReference type="ARBA" id="ARBA00022692"/>
    </source>
</evidence>
<dbReference type="InterPro" id="IPR013130">
    <property type="entry name" value="Fe3_Rdtase_TM_dom"/>
</dbReference>
<dbReference type="RefSeq" id="WP_309938985.1">
    <property type="nucleotide sequence ID" value="NZ_AP025305.1"/>
</dbReference>
<organism evidence="11 12">
    <name type="scientific">Aureibacter tunicatorum</name>
    <dbReference type="NCBI Taxonomy" id="866807"/>
    <lineage>
        <taxon>Bacteria</taxon>
        <taxon>Pseudomonadati</taxon>
        <taxon>Bacteroidota</taxon>
        <taxon>Cytophagia</taxon>
        <taxon>Cytophagales</taxon>
        <taxon>Persicobacteraceae</taxon>
        <taxon>Aureibacter</taxon>
    </lineage>
</organism>
<dbReference type="GO" id="GO:0051537">
    <property type="term" value="F:2 iron, 2 sulfur cluster binding"/>
    <property type="evidence" value="ECO:0007669"/>
    <property type="project" value="UniProtKB-KW"/>
</dbReference>
<evidence type="ECO:0000313" key="11">
    <source>
        <dbReference type="EMBL" id="MDR6239354.1"/>
    </source>
</evidence>
<keyword evidence="3" id="KW-0001">2Fe-2S</keyword>
<dbReference type="Gene3D" id="2.102.10.10">
    <property type="entry name" value="Rieske [2Fe-2S] iron-sulphur domain"/>
    <property type="match status" value="1"/>
</dbReference>
<keyword evidence="8 9" id="KW-0472">Membrane</keyword>
<dbReference type="Pfam" id="PF00355">
    <property type="entry name" value="Rieske"/>
    <property type="match status" value="1"/>
</dbReference>
<feature type="transmembrane region" description="Helical" evidence="9">
    <location>
        <begin position="87"/>
        <end position="107"/>
    </location>
</feature>
<dbReference type="EMBL" id="JAVDQD010000002">
    <property type="protein sequence ID" value="MDR6239354.1"/>
    <property type="molecule type" value="Genomic_DNA"/>
</dbReference>
<keyword evidence="2 9" id="KW-0812">Transmembrane</keyword>
<gene>
    <name evidence="11" type="ORF">HNQ88_002391</name>
</gene>
<reference evidence="11" key="1">
    <citation type="submission" date="2023-07" db="EMBL/GenBank/DDBJ databases">
        <title>Genomic Encyclopedia of Type Strains, Phase IV (KMG-IV): sequencing the most valuable type-strain genomes for metagenomic binning, comparative biology and taxonomic classification.</title>
        <authorList>
            <person name="Goeker M."/>
        </authorList>
    </citation>
    <scope>NUCLEOTIDE SEQUENCE</scope>
    <source>
        <strain evidence="11">DSM 26174</strain>
    </source>
</reference>
<evidence type="ECO:0000256" key="7">
    <source>
        <dbReference type="ARBA" id="ARBA00023014"/>
    </source>
</evidence>
<feature type="domain" description="Rieske" evidence="10">
    <location>
        <begin position="232"/>
        <end position="326"/>
    </location>
</feature>
<evidence type="ECO:0000256" key="1">
    <source>
        <dbReference type="ARBA" id="ARBA00004141"/>
    </source>
</evidence>
<evidence type="ECO:0000256" key="9">
    <source>
        <dbReference type="SAM" id="Phobius"/>
    </source>
</evidence>
<feature type="transmembrane region" description="Helical" evidence="9">
    <location>
        <begin position="193"/>
        <end position="216"/>
    </location>
</feature>
<evidence type="ECO:0000259" key="10">
    <source>
        <dbReference type="PROSITE" id="PS51296"/>
    </source>
</evidence>
<keyword evidence="5 9" id="KW-1133">Transmembrane helix</keyword>
<dbReference type="AlphaFoldDB" id="A0AAE3XNW9"/>
<dbReference type="Proteomes" id="UP001185092">
    <property type="component" value="Unassembled WGS sequence"/>
</dbReference>
<dbReference type="Pfam" id="PF01794">
    <property type="entry name" value="Ferric_reduct"/>
    <property type="match status" value="1"/>
</dbReference>
<dbReference type="SUPFAM" id="SSF50022">
    <property type="entry name" value="ISP domain"/>
    <property type="match status" value="1"/>
</dbReference>
<accession>A0AAE3XNW9</accession>
<dbReference type="GO" id="GO:0046872">
    <property type="term" value="F:metal ion binding"/>
    <property type="evidence" value="ECO:0007669"/>
    <property type="project" value="UniProtKB-KW"/>
</dbReference>
<protein>
    <submittedName>
        <fullName evidence="11">DMSO/TMAO reductase YedYZ heme-binding membrane subunit/nitrite reductase/ring-hydroxylating ferredoxin subunit</fullName>
    </submittedName>
</protein>
<name>A0AAE3XNW9_9BACT</name>
<feature type="transmembrane region" description="Helical" evidence="9">
    <location>
        <begin position="48"/>
        <end position="67"/>
    </location>
</feature>
<evidence type="ECO:0000256" key="8">
    <source>
        <dbReference type="ARBA" id="ARBA00023136"/>
    </source>
</evidence>
<evidence type="ECO:0000256" key="5">
    <source>
        <dbReference type="ARBA" id="ARBA00022989"/>
    </source>
</evidence>
<feature type="transmembrane region" description="Helical" evidence="9">
    <location>
        <begin position="169"/>
        <end position="187"/>
    </location>
</feature>
<evidence type="ECO:0000256" key="4">
    <source>
        <dbReference type="ARBA" id="ARBA00022723"/>
    </source>
</evidence>
<keyword evidence="12" id="KW-1185">Reference proteome</keyword>
<feature type="transmembrane region" description="Helical" evidence="9">
    <location>
        <begin position="20"/>
        <end position="42"/>
    </location>
</feature>
<dbReference type="PROSITE" id="PS51296">
    <property type="entry name" value="RIESKE"/>
    <property type="match status" value="1"/>
</dbReference>
<dbReference type="GO" id="GO:0016020">
    <property type="term" value="C:membrane"/>
    <property type="evidence" value="ECO:0007669"/>
    <property type="project" value="UniProtKB-SubCell"/>
</dbReference>
<feature type="transmembrane region" description="Helical" evidence="9">
    <location>
        <begin position="127"/>
        <end position="148"/>
    </location>
</feature>
<dbReference type="InterPro" id="IPR017941">
    <property type="entry name" value="Rieske_2Fe-2S"/>
</dbReference>
<dbReference type="PANTHER" id="PTHR21496">
    <property type="entry name" value="FERREDOXIN-RELATED"/>
    <property type="match status" value="1"/>
</dbReference>
<evidence type="ECO:0000256" key="3">
    <source>
        <dbReference type="ARBA" id="ARBA00022714"/>
    </source>
</evidence>
<comment type="caution">
    <text evidence="11">The sequence shown here is derived from an EMBL/GenBank/DDBJ whole genome shotgun (WGS) entry which is preliminary data.</text>
</comment>
<keyword evidence="6" id="KW-0408">Iron</keyword>
<keyword evidence="4" id="KW-0479">Metal-binding</keyword>
<dbReference type="InterPro" id="IPR036922">
    <property type="entry name" value="Rieske_2Fe-2S_sf"/>
</dbReference>
<keyword evidence="7" id="KW-0411">Iron-sulfur</keyword>